<sequence length="615" mass="66702">MSGVFEIIWGSVRNYQEGYSGSTYQVIYDINGDGREDVLAFGAVYPGSGPGTAPFRIYLQDVDGSFTADNPMADGSDLLTTHPRNVTFADFNGDGVSDIFIAAHGYDVDPFPGEQNRLLLGTANAKFADASSSLPSIDDFSHGAAAADIDRDGDLDIYVANTYGQNVEPPYFLVNDGQGNFSRDSGKVPASVYNGIPNHEKFMIADFSDLDGDGFQDLILGGERINNRIYWGSATGGFSDSNFTTLPAAASVINQYHGFIEFDFNGDGRLDLLAQGILELSQPDRIQILINDGGRGYTDQTSAYITGTPEARSGIFELRLLDINNDGALDIVRSGDVLTNADLQDVLFWLNDGSNHFSSYTLAQAGFDGELIQAAYLAANGEIRWLSSLSTSTDGGFANYYLAEEGLHDLLPKAAVDSIFESASDDETFDGGPGLDTVVFSGARDSYALSSPGGMHWVVEDIRPGSPNGTDTVIDVERLDFTDGTLAFDTVGTAGQAYRLYQAAFDRTPDVDGLGYWIRELDEGKGDLAWMANNFIISEEFKSTYGSPETVSDEQFLNLLYQNVLNRDADGDGFTYWMNELESGFARERVLASFSESVENQENVAAAIQDGIWYA</sequence>
<accession>A0A7W9Z1X4</accession>
<dbReference type="AlphaFoldDB" id="A0A7W9Z1X4"/>
<dbReference type="InterPro" id="IPR025282">
    <property type="entry name" value="DUF4214"/>
</dbReference>
<name>A0A7W9Z1X4_9HYPH</name>
<evidence type="ECO:0000256" key="1">
    <source>
        <dbReference type="ARBA" id="ARBA00022729"/>
    </source>
</evidence>
<dbReference type="PANTHER" id="PTHR46580">
    <property type="entry name" value="SENSOR KINASE-RELATED"/>
    <property type="match status" value="1"/>
</dbReference>
<dbReference type="Proteomes" id="UP000535501">
    <property type="component" value="Unassembled WGS sequence"/>
</dbReference>
<dbReference type="InterPro" id="IPR038255">
    <property type="entry name" value="PBS_linker_sf"/>
</dbReference>
<dbReference type="InterPro" id="IPR013517">
    <property type="entry name" value="FG-GAP"/>
</dbReference>
<dbReference type="Pfam" id="PF13946">
    <property type="entry name" value="DUF4214"/>
    <property type="match status" value="1"/>
</dbReference>
<dbReference type="Pfam" id="PF13517">
    <property type="entry name" value="FG-GAP_3"/>
    <property type="match status" value="3"/>
</dbReference>
<dbReference type="InterPro" id="IPR028994">
    <property type="entry name" value="Integrin_alpha_N"/>
</dbReference>
<keyword evidence="1" id="KW-0732">Signal</keyword>
<dbReference type="PANTHER" id="PTHR46580:SF4">
    <property type="entry name" value="ATP_GTP-BINDING PROTEIN"/>
    <property type="match status" value="1"/>
</dbReference>
<dbReference type="SUPFAM" id="SSF69318">
    <property type="entry name" value="Integrin alpha N-terminal domain"/>
    <property type="match status" value="2"/>
</dbReference>
<comment type="caution">
    <text evidence="3">The sequence shown here is derived from an EMBL/GenBank/DDBJ whole genome shotgun (WGS) entry which is preliminary data.</text>
</comment>
<protein>
    <recommendedName>
        <fullName evidence="2">DUF4214 domain-containing protein</fullName>
    </recommendedName>
</protein>
<reference evidence="3 4" key="1">
    <citation type="submission" date="2020-08" db="EMBL/GenBank/DDBJ databases">
        <title>Genomic Encyclopedia of Type Strains, Phase IV (KMG-IV): sequencing the most valuable type-strain genomes for metagenomic binning, comparative biology and taxonomic classification.</title>
        <authorList>
            <person name="Goeker M."/>
        </authorList>
    </citation>
    <scope>NUCLEOTIDE SEQUENCE [LARGE SCALE GENOMIC DNA]</scope>
    <source>
        <strain evidence="3 4">DSM 102134</strain>
    </source>
</reference>
<dbReference type="Gene3D" id="2.130.10.130">
    <property type="entry name" value="Integrin alpha, N-terminal"/>
    <property type="match status" value="2"/>
</dbReference>
<proteinExistence type="predicted"/>
<organism evidence="3 4">
    <name type="scientific">Pseudorhizobium flavum</name>
    <dbReference type="NCBI Taxonomy" id="1335061"/>
    <lineage>
        <taxon>Bacteria</taxon>
        <taxon>Pseudomonadati</taxon>
        <taxon>Pseudomonadota</taxon>
        <taxon>Alphaproteobacteria</taxon>
        <taxon>Hyphomicrobiales</taxon>
        <taxon>Rhizobiaceae</taxon>
        <taxon>Rhizobium/Agrobacterium group</taxon>
        <taxon>Pseudorhizobium</taxon>
    </lineage>
</organism>
<evidence type="ECO:0000313" key="4">
    <source>
        <dbReference type="Proteomes" id="UP000535501"/>
    </source>
</evidence>
<evidence type="ECO:0000259" key="2">
    <source>
        <dbReference type="Pfam" id="PF13946"/>
    </source>
</evidence>
<keyword evidence="4" id="KW-1185">Reference proteome</keyword>
<dbReference type="RefSeq" id="WP_077546238.1">
    <property type="nucleotide sequence ID" value="NZ_JACHEJ010000038.1"/>
</dbReference>
<dbReference type="Gene3D" id="1.10.3130.20">
    <property type="entry name" value="Phycobilisome linker domain"/>
    <property type="match status" value="1"/>
</dbReference>
<dbReference type="EMBL" id="JACHEJ010000038">
    <property type="protein sequence ID" value="MBB6182530.1"/>
    <property type="molecule type" value="Genomic_DNA"/>
</dbReference>
<evidence type="ECO:0000313" key="3">
    <source>
        <dbReference type="EMBL" id="MBB6182530.1"/>
    </source>
</evidence>
<feature type="domain" description="DUF4214" evidence="2">
    <location>
        <begin position="532"/>
        <end position="603"/>
    </location>
</feature>
<gene>
    <name evidence="3" type="ORF">HNQ75_004519</name>
</gene>